<evidence type="ECO:0008006" key="3">
    <source>
        <dbReference type="Google" id="ProtNLM"/>
    </source>
</evidence>
<dbReference type="InterPro" id="IPR029063">
    <property type="entry name" value="SAM-dependent_MTases_sf"/>
</dbReference>
<reference evidence="1 2" key="1">
    <citation type="submission" date="2016-11" db="EMBL/GenBank/DDBJ databases">
        <authorList>
            <person name="Jaros S."/>
            <person name="Januszkiewicz K."/>
            <person name="Wedrychowicz H."/>
        </authorList>
    </citation>
    <scope>NUCLEOTIDE SEQUENCE [LARGE SCALE GENOMIC DNA]</scope>
    <source>
        <strain evidence="1 2">GAS138</strain>
    </source>
</reference>
<evidence type="ECO:0000313" key="2">
    <source>
        <dbReference type="Proteomes" id="UP000189796"/>
    </source>
</evidence>
<dbReference type="EMBL" id="LT670817">
    <property type="protein sequence ID" value="SHG53002.1"/>
    <property type="molecule type" value="Genomic_DNA"/>
</dbReference>
<dbReference type="AlphaFoldDB" id="A0A1M5KJJ9"/>
<sequence length="247" mass="28781">MQLSRAVTETALLLKKHTPRFYASIRNNAPRKLRSIINERMTVDSLGTDSPKQVFTNIFRRNWWNNGESRSGWGAELKRTVSVRAALPEFVRRHSIHSLLDAPCGDFHWMRHVHWPSGFRYIGADIVHDLIVENRGKYPDTEFLELDVLREPLPDVHAWLARDLMIHFPDEAVRIAINQFRRSPIRYLLATTYPNARQNADIRYGQVRHLNLCAPPFSLPPPFELLREDDDPDTGRVIGVWRRSDIE</sequence>
<proteinExistence type="predicted"/>
<organism evidence="1 2">
    <name type="scientific">Bradyrhizobium erythrophlei</name>
    <dbReference type="NCBI Taxonomy" id="1437360"/>
    <lineage>
        <taxon>Bacteria</taxon>
        <taxon>Pseudomonadati</taxon>
        <taxon>Pseudomonadota</taxon>
        <taxon>Alphaproteobacteria</taxon>
        <taxon>Hyphomicrobiales</taxon>
        <taxon>Nitrobacteraceae</taxon>
        <taxon>Bradyrhizobium</taxon>
    </lineage>
</organism>
<gene>
    <name evidence="1" type="ORF">SAMN05443248_1859</name>
</gene>
<accession>A0A1M5KJJ9</accession>
<name>A0A1M5KJJ9_9BRAD</name>
<dbReference type="Gene3D" id="3.40.50.150">
    <property type="entry name" value="Vaccinia Virus protein VP39"/>
    <property type="match status" value="1"/>
</dbReference>
<dbReference type="SUPFAM" id="SSF53335">
    <property type="entry name" value="S-adenosyl-L-methionine-dependent methyltransferases"/>
    <property type="match status" value="1"/>
</dbReference>
<evidence type="ECO:0000313" key="1">
    <source>
        <dbReference type="EMBL" id="SHG53002.1"/>
    </source>
</evidence>
<protein>
    <recommendedName>
        <fullName evidence="3">Methyltransferase domain-containing protein</fullName>
    </recommendedName>
</protein>
<dbReference type="Proteomes" id="UP000189796">
    <property type="component" value="Chromosome I"/>
</dbReference>